<sequence>MSPLSTQQNFPSLSLKDLLEARELYHWHLSNKANVVGTAVGLYLIRTDVPWPRDDAGSERSSAPLAKGIRTFDNSEVRPGERDAQAQ</sequence>
<evidence type="ECO:0000313" key="3">
    <source>
        <dbReference type="Proteomes" id="UP001302652"/>
    </source>
</evidence>
<reference evidence="2 3" key="1">
    <citation type="submission" date="2023-10" db="EMBL/GenBank/DDBJ databases">
        <title>Surface-active antibiotics is a multifunctional adaptation for post-fire microbes.</title>
        <authorList>
            <person name="Liu M.D."/>
            <person name="Du Y."/>
            <person name="Koupaei S.K."/>
            <person name="Kim N.R."/>
            <person name="Zhang W."/>
            <person name="Traxler M.F."/>
        </authorList>
    </citation>
    <scope>NUCLEOTIDE SEQUENCE [LARGE SCALE GENOMIC DNA]</scope>
    <source>
        <strain evidence="2 3">F3</strain>
    </source>
</reference>
<name>A0ABZ0EVL2_9BURK</name>
<accession>A0ABZ0EVL2</accession>
<dbReference type="Proteomes" id="UP001302652">
    <property type="component" value="Chromosome 1"/>
</dbReference>
<dbReference type="EMBL" id="CP136513">
    <property type="protein sequence ID" value="WOD20392.1"/>
    <property type="molecule type" value="Genomic_DNA"/>
</dbReference>
<evidence type="ECO:0000313" key="2">
    <source>
        <dbReference type="EMBL" id="WOD20392.1"/>
    </source>
</evidence>
<evidence type="ECO:0000256" key="1">
    <source>
        <dbReference type="SAM" id="MobiDB-lite"/>
    </source>
</evidence>
<gene>
    <name evidence="2" type="ORF">RW095_29825</name>
</gene>
<dbReference type="RefSeq" id="WP_317022326.1">
    <property type="nucleotide sequence ID" value="NZ_CP136513.1"/>
</dbReference>
<keyword evidence="3" id="KW-1185">Reference proteome</keyword>
<organism evidence="2 3">
    <name type="scientific">Paraburkholderia kirstenboschensis</name>
    <dbReference type="NCBI Taxonomy" id="1245436"/>
    <lineage>
        <taxon>Bacteria</taxon>
        <taxon>Pseudomonadati</taxon>
        <taxon>Pseudomonadota</taxon>
        <taxon>Betaproteobacteria</taxon>
        <taxon>Burkholderiales</taxon>
        <taxon>Burkholderiaceae</taxon>
        <taxon>Paraburkholderia</taxon>
    </lineage>
</organism>
<proteinExistence type="predicted"/>
<feature type="compositionally biased region" description="Basic and acidic residues" evidence="1">
    <location>
        <begin position="73"/>
        <end position="87"/>
    </location>
</feature>
<protein>
    <submittedName>
        <fullName evidence="2">Uncharacterized protein</fullName>
    </submittedName>
</protein>
<feature type="region of interest" description="Disordered" evidence="1">
    <location>
        <begin position="50"/>
        <end position="87"/>
    </location>
</feature>